<name>A0AAI8B3S6_9BURK</name>
<dbReference type="Gene3D" id="2.40.10.270">
    <property type="entry name" value="Bacteriophage SPP1 head-tail adaptor protein"/>
    <property type="match status" value="1"/>
</dbReference>
<dbReference type="AlphaFoldDB" id="A0AAI8B3S6"/>
<reference evidence="1 2" key="1">
    <citation type="submission" date="2014-06" db="EMBL/GenBank/DDBJ databases">
        <authorList>
            <person name="Bishop-Lilly K.A."/>
            <person name="Broomall S.M."/>
            <person name="Chain P.S."/>
            <person name="Chertkov O."/>
            <person name="Coyne S.R."/>
            <person name="Daligault H.E."/>
            <person name="Davenport K.W."/>
            <person name="Erkkila T."/>
            <person name="Frey K.G."/>
            <person name="Gibbons H.S."/>
            <person name="Gu W."/>
            <person name="Jaissle J."/>
            <person name="Johnson S.L."/>
            <person name="Koroleva G.I."/>
            <person name="Ladner J.T."/>
            <person name="Lo C.-C."/>
            <person name="Minogue T.D."/>
            <person name="Munk C."/>
            <person name="Palacios G.F."/>
            <person name="Redden C.L."/>
            <person name="Rosenzweig C.N."/>
            <person name="Scholz M.B."/>
            <person name="Teshima H."/>
            <person name="Xu Y."/>
        </authorList>
    </citation>
    <scope>NUCLEOTIDE SEQUENCE [LARGE SCALE GENOMIC DNA]</scope>
    <source>
        <strain evidence="1 2">EO147</strain>
    </source>
</reference>
<dbReference type="Pfam" id="PF05521">
    <property type="entry name" value="Phage_HCP"/>
    <property type="match status" value="1"/>
</dbReference>
<evidence type="ECO:0000313" key="2">
    <source>
        <dbReference type="Proteomes" id="UP000029424"/>
    </source>
</evidence>
<sequence>MLRAGDLTERISIERRGGGENENGEPLPNDWVVHASVWANVRFLSGKEYVVSGAVRSSAVASMRIRFRLDVDSEMRVRYGDQIYDIVAVLPSRAKGYLDLSVKVGEKYV</sequence>
<dbReference type="RefSeq" id="WP_038801582.1">
    <property type="nucleotide sequence ID" value="NZ_CP008726.1"/>
</dbReference>
<evidence type="ECO:0000313" key="1">
    <source>
        <dbReference type="EMBL" id="AIO65212.1"/>
    </source>
</evidence>
<gene>
    <name evidence="1" type="ORF">DM82_1140</name>
</gene>
<proteinExistence type="predicted"/>
<dbReference type="KEGG" id="bok:DM82_1140"/>
<dbReference type="NCBIfam" id="TIGR01563">
    <property type="entry name" value="gp16_SPP1"/>
    <property type="match status" value="1"/>
</dbReference>
<accession>A0AAI8B3S6</accession>
<dbReference type="EMBL" id="CP008726">
    <property type="protein sequence ID" value="AIO65212.1"/>
    <property type="molecule type" value="Genomic_DNA"/>
</dbReference>
<dbReference type="InterPro" id="IPR038666">
    <property type="entry name" value="SSP1_head-tail_sf"/>
</dbReference>
<protein>
    <submittedName>
        <fullName evidence="1">Phage head-tail joining family protein</fullName>
    </submittedName>
</protein>
<keyword evidence="2" id="KW-1185">Reference proteome</keyword>
<dbReference type="InterPro" id="IPR008767">
    <property type="entry name" value="Phage_SPP1_head-tail_adaptor"/>
</dbReference>
<organism evidence="1 2">
    <name type="scientific">Burkholderia oklahomensis</name>
    <dbReference type="NCBI Taxonomy" id="342113"/>
    <lineage>
        <taxon>Bacteria</taxon>
        <taxon>Pseudomonadati</taxon>
        <taxon>Pseudomonadota</taxon>
        <taxon>Betaproteobacteria</taxon>
        <taxon>Burkholderiales</taxon>
        <taxon>Burkholderiaceae</taxon>
        <taxon>Burkholderia</taxon>
        <taxon>pseudomallei group</taxon>
    </lineage>
</organism>
<dbReference type="Proteomes" id="UP000029424">
    <property type="component" value="Chromosome 1"/>
</dbReference>